<comment type="caution">
    <text evidence="1">The sequence shown here is derived from an EMBL/GenBank/DDBJ whole genome shotgun (WGS) entry which is preliminary data.</text>
</comment>
<dbReference type="Proteomes" id="UP000485058">
    <property type="component" value="Unassembled WGS sequence"/>
</dbReference>
<dbReference type="EMBL" id="BLLF01000889">
    <property type="protein sequence ID" value="GFH15711.1"/>
    <property type="molecule type" value="Genomic_DNA"/>
</dbReference>
<name>A0A699Z122_HAELA</name>
<dbReference type="AlphaFoldDB" id="A0A699Z122"/>
<evidence type="ECO:0000313" key="2">
    <source>
        <dbReference type="Proteomes" id="UP000485058"/>
    </source>
</evidence>
<sequence length="83" mass="9120">MCCDPRRDRLTQAPLNTHKTGAVRRCFTSSVNSAEISGRTRLPAAPFTSHTYISPLRGNTTQPDHLLNITGFHVNSMSIPALN</sequence>
<protein>
    <submittedName>
        <fullName evidence="1">Uncharacterized protein</fullName>
    </submittedName>
</protein>
<feature type="non-terminal residue" evidence="1">
    <location>
        <position position="83"/>
    </location>
</feature>
<reference evidence="1 2" key="1">
    <citation type="submission" date="2020-02" db="EMBL/GenBank/DDBJ databases">
        <title>Draft genome sequence of Haematococcus lacustris strain NIES-144.</title>
        <authorList>
            <person name="Morimoto D."/>
            <person name="Nakagawa S."/>
            <person name="Yoshida T."/>
            <person name="Sawayama S."/>
        </authorList>
    </citation>
    <scope>NUCLEOTIDE SEQUENCE [LARGE SCALE GENOMIC DNA]</scope>
    <source>
        <strain evidence="1 2">NIES-144</strain>
    </source>
</reference>
<accession>A0A699Z122</accession>
<proteinExistence type="predicted"/>
<organism evidence="1 2">
    <name type="scientific">Haematococcus lacustris</name>
    <name type="common">Green alga</name>
    <name type="synonym">Haematococcus pluvialis</name>
    <dbReference type="NCBI Taxonomy" id="44745"/>
    <lineage>
        <taxon>Eukaryota</taxon>
        <taxon>Viridiplantae</taxon>
        <taxon>Chlorophyta</taxon>
        <taxon>core chlorophytes</taxon>
        <taxon>Chlorophyceae</taxon>
        <taxon>CS clade</taxon>
        <taxon>Chlamydomonadales</taxon>
        <taxon>Haematococcaceae</taxon>
        <taxon>Haematococcus</taxon>
    </lineage>
</organism>
<evidence type="ECO:0000313" key="1">
    <source>
        <dbReference type="EMBL" id="GFH15711.1"/>
    </source>
</evidence>
<keyword evidence="2" id="KW-1185">Reference proteome</keyword>
<feature type="non-terminal residue" evidence="1">
    <location>
        <position position="1"/>
    </location>
</feature>
<gene>
    <name evidence="1" type="ORF">HaLaN_11990</name>
</gene>